<gene>
    <name evidence="1" type="ORF">Tci_624485</name>
</gene>
<protein>
    <submittedName>
        <fullName evidence="1">Uncharacterized protein</fullName>
    </submittedName>
</protein>
<accession>A0A699JSS1</accession>
<reference evidence="1" key="1">
    <citation type="journal article" date="2019" name="Sci. Rep.">
        <title>Draft genome of Tanacetum cinerariifolium, the natural source of mosquito coil.</title>
        <authorList>
            <person name="Yamashiro T."/>
            <person name="Shiraishi A."/>
            <person name="Satake H."/>
            <person name="Nakayama K."/>
        </authorList>
    </citation>
    <scope>NUCLEOTIDE SEQUENCE</scope>
</reference>
<name>A0A699JSS1_TANCI</name>
<sequence>MLLSRHVDGGTSSKVKYCFMSDFGNSMGVSWFEFSWCSSYSSASNWTVDSVFSGVLVEVTTSAIDCVSCNKDWGNGCGSNETPAKGLMPLLGDRGEMLSCRCSKAVRAGNSCSYSCEYEHDGPLVIGNTGDKINSLSFVAWVYVVMVVDLALLLGTRHNSQISPKVLQEFQLLNTFLIPSFEFLLRGFSLP</sequence>
<dbReference type="EMBL" id="BKCJ010439299">
    <property type="protein sequence ID" value="GFA52513.1"/>
    <property type="molecule type" value="Genomic_DNA"/>
</dbReference>
<evidence type="ECO:0000313" key="1">
    <source>
        <dbReference type="EMBL" id="GFA52513.1"/>
    </source>
</evidence>
<proteinExistence type="predicted"/>
<organism evidence="1">
    <name type="scientific">Tanacetum cinerariifolium</name>
    <name type="common">Dalmatian daisy</name>
    <name type="synonym">Chrysanthemum cinerariifolium</name>
    <dbReference type="NCBI Taxonomy" id="118510"/>
    <lineage>
        <taxon>Eukaryota</taxon>
        <taxon>Viridiplantae</taxon>
        <taxon>Streptophyta</taxon>
        <taxon>Embryophyta</taxon>
        <taxon>Tracheophyta</taxon>
        <taxon>Spermatophyta</taxon>
        <taxon>Magnoliopsida</taxon>
        <taxon>eudicotyledons</taxon>
        <taxon>Gunneridae</taxon>
        <taxon>Pentapetalae</taxon>
        <taxon>asterids</taxon>
        <taxon>campanulids</taxon>
        <taxon>Asterales</taxon>
        <taxon>Asteraceae</taxon>
        <taxon>Asteroideae</taxon>
        <taxon>Anthemideae</taxon>
        <taxon>Anthemidinae</taxon>
        <taxon>Tanacetum</taxon>
    </lineage>
</organism>
<dbReference type="AlphaFoldDB" id="A0A699JSS1"/>
<comment type="caution">
    <text evidence="1">The sequence shown here is derived from an EMBL/GenBank/DDBJ whole genome shotgun (WGS) entry which is preliminary data.</text>
</comment>